<feature type="region of interest" description="Disordered" evidence="1">
    <location>
        <begin position="436"/>
        <end position="458"/>
    </location>
</feature>
<sequence length="549" mass="58650">MDSDSDGHNDGLGLPDPALTLTLPSIHDGTPLDCRIYLPLSILNVASTAAVTAPSGRRWRGHAAIVAHPYAPMGGSYNDPVVKMVAQTLLQSPSEFVVATFNFRGSGRKPQGRTSWTAKPETGDYMTIAGFLCYFCHYLDPFGEKEARSLPDRIKNRPPTLLFSGYSYGAMVTSLLPPLATILGFFVRPQRGSPAAEVRLRAARWAAIQNADFAACREKLLMMSRRDGAPASPTRSSPSKTRLSMGVRAGSAADDDGHWRRKSHETVFSSSAANISHQAGGSLRHMLSSTSPRRSLSVDRRHVGNGHAHTHTHTHTHMRSNSSNSHDAFIGEERHAGGVAGWMARVRHSSKDGDPTAESGEFSPTSSALAAVPHLSAMRPAYLLISPPVGLATNLATMSFAAFAGGGLFKRKKPVTTTTTNVPGMAPAVHVPALANSQDESSPAANEAGHSQENEGDKLASHPTLVVFGDSDSLVSAKKMRQWTAELTAAPARASSLLTTSAAAEPKKLFRAREIPTAGHLWHEGRTFYALQEEVAAFAVELGSKNSNA</sequence>
<dbReference type="Gene3D" id="3.40.50.1820">
    <property type="entry name" value="alpha/beta hydrolase"/>
    <property type="match status" value="1"/>
</dbReference>
<feature type="compositionally biased region" description="Polar residues" evidence="1">
    <location>
        <begin position="233"/>
        <end position="242"/>
    </location>
</feature>
<accession>A0ABP0E882</accession>
<proteinExistence type="predicted"/>
<feature type="compositionally biased region" description="Basic residues" evidence="1">
    <location>
        <begin position="308"/>
        <end position="318"/>
    </location>
</feature>
<name>A0ABP0E882_9PEZI</name>
<dbReference type="SUPFAM" id="SSF53474">
    <property type="entry name" value="alpha/beta-Hydrolases"/>
    <property type="match status" value="1"/>
</dbReference>
<evidence type="ECO:0000313" key="2">
    <source>
        <dbReference type="EMBL" id="CAK7275290.1"/>
    </source>
</evidence>
<feature type="region of interest" description="Disordered" evidence="1">
    <location>
        <begin position="225"/>
        <end position="260"/>
    </location>
</feature>
<dbReference type="Proteomes" id="UP001642501">
    <property type="component" value="Unassembled WGS sequence"/>
</dbReference>
<reference evidence="2 3" key="1">
    <citation type="submission" date="2024-01" db="EMBL/GenBank/DDBJ databases">
        <authorList>
            <person name="Allen C."/>
            <person name="Tagirdzhanova G."/>
        </authorList>
    </citation>
    <scope>NUCLEOTIDE SEQUENCE [LARGE SCALE GENOMIC DNA]</scope>
    <source>
        <strain evidence="2 3">CBS 573.63</strain>
    </source>
</reference>
<dbReference type="InterPro" id="IPR029058">
    <property type="entry name" value="AB_hydrolase_fold"/>
</dbReference>
<dbReference type="PANTHER" id="PTHR42103">
    <property type="entry name" value="ALPHA/BETA-HYDROLASES SUPERFAMILY PROTEIN"/>
    <property type="match status" value="1"/>
</dbReference>
<evidence type="ECO:0000256" key="1">
    <source>
        <dbReference type="SAM" id="MobiDB-lite"/>
    </source>
</evidence>
<feature type="region of interest" description="Disordered" evidence="1">
    <location>
        <begin position="278"/>
        <end position="297"/>
    </location>
</feature>
<evidence type="ECO:0000313" key="3">
    <source>
        <dbReference type="Proteomes" id="UP001642501"/>
    </source>
</evidence>
<keyword evidence="3" id="KW-1185">Reference proteome</keyword>
<organism evidence="2 3">
    <name type="scientific">Sporothrix epigloea</name>
    <dbReference type="NCBI Taxonomy" id="1892477"/>
    <lineage>
        <taxon>Eukaryota</taxon>
        <taxon>Fungi</taxon>
        <taxon>Dikarya</taxon>
        <taxon>Ascomycota</taxon>
        <taxon>Pezizomycotina</taxon>
        <taxon>Sordariomycetes</taxon>
        <taxon>Sordariomycetidae</taxon>
        <taxon>Ophiostomatales</taxon>
        <taxon>Ophiostomataceae</taxon>
        <taxon>Sporothrix</taxon>
    </lineage>
</organism>
<evidence type="ECO:0008006" key="4">
    <source>
        <dbReference type="Google" id="ProtNLM"/>
    </source>
</evidence>
<dbReference type="EMBL" id="CAWUOM010000215">
    <property type="protein sequence ID" value="CAK7275290.1"/>
    <property type="molecule type" value="Genomic_DNA"/>
</dbReference>
<protein>
    <recommendedName>
        <fullName evidence="4">Acid phosphatase</fullName>
    </recommendedName>
</protein>
<gene>
    <name evidence="2" type="ORF">SEPCBS57363_006605</name>
</gene>
<comment type="caution">
    <text evidence="2">The sequence shown here is derived from an EMBL/GenBank/DDBJ whole genome shotgun (WGS) entry which is preliminary data.</text>
</comment>
<dbReference type="PANTHER" id="PTHR42103:SF2">
    <property type="entry name" value="AB HYDROLASE-1 DOMAIN-CONTAINING PROTEIN"/>
    <property type="match status" value="1"/>
</dbReference>
<feature type="region of interest" description="Disordered" evidence="1">
    <location>
        <begin position="304"/>
        <end position="326"/>
    </location>
</feature>